<keyword evidence="7 9" id="KW-0472">Membrane</keyword>
<sequence length="753" mass="82879">MQGPDPASERQQGTSVAGKPAGSDRQDFILTPADFRKILIKRQFIILACLATGLILGAVITFFTTPVFESTARIDINPDRSTNLGISDLLNSKAGGNDESTRLLTEARILQSDSVIFAVIESENLFAKKPFSKVFEKQPYVLGKPLTPAQRIPLIRLLRSNLQVVVIPNTDLVEIHYRDPDPNQASRIAQAVVDQYLELDLRSRYEGTLRISNWLSGQLTELKAHAADAQRKIAQFQRANNLIGMDAEGGNLVSDSLRLVNEQLIQAEADRIVKEARYHLAETRNPELLVSVAPTTTLVSLRTQQAELLVQSAELKSKYGFDYPRVREVEKQLTAVQTDIDAEISNLLKRFEEEYNAAVNTEALLKGRLEQVKQEAFRVSDSSADFEILKHEAQSTTDLYDALQMKLKEASVTAGLNSNNVNLVDKAEVPAFAVAPKKRTNYGFGALIGLFIGIAAALFLETLDDTIRTSEDAEAISSLPSLAVVPRFTTAAKEARSTYGQQAKPITPADSQFPSDLVSYLTPQTVGAEAFRTLRSSILLSSADNEARLILITSSLEAEGKSTIAANLAISFARRDARVLLVDTDLRRGTLHLKFRLPNREGLSTLLVRESGSSAYQSPIDDLPNLFVLTRGPIAPNPGEILASRHMESLMEGWKTEYDHVILDSAPVLPVADSLSLAPGADSTIIVVRAAITRKKALLRVRSLLRRARARVTGIVVNDVDLRLENYYTYSKQYGYDYATNYGGGYGETDAEK</sequence>
<dbReference type="OrthoDB" id="9794577at2"/>
<evidence type="ECO:0000256" key="4">
    <source>
        <dbReference type="ARBA" id="ARBA00022741"/>
    </source>
</evidence>
<feature type="domain" description="Polysaccharide chain length determinant N-terminal" evidence="11">
    <location>
        <begin position="37"/>
        <end position="121"/>
    </location>
</feature>
<dbReference type="GO" id="GO:0004713">
    <property type="term" value="F:protein tyrosine kinase activity"/>
    <property type="evidence" value="ECO:0007669"/>
    <property type="project" value="TreeGrafter"/>
</dbReference>
<keyword evidence="13" id="KW-0418">Kinase</keyword>
<keyword evidence="13" id="KW-0808">Transferase</keyword>
<dbReference type="GO" id="GO:0005886">
    <property type="term" value="C:plasma membrane"/>
    <property type="evidence" value="ECO:0007669"/>
    <property type="project" value="UniProtKB-SubCell"/>
</dbReference>
<evidence type="ECO:0000259" key="10">
    <source>
        <dbReference type="Pfam" id="PF01656"/>
    </source>
</evidence>
<accession>A0A2Z5G448</accession>
<keyword evidence="5" id="KW-0067">ATP-binding</keyword>
<evidence type="ECO:0000256" key="2">
    <source>
        <dbReference type="ARBA" id="ARBA00022475"/>
    </source>
</evidence>
<reference evidence="13 14" key="1">
    <citation type="journal article" date="2018" name="Front. Microbiol.">
        <title>Hydrolytic Capabilities as a Key to Environmental Success: Chitinolytic and Cellulolytic Acidobacteria From Acidic Sub-arctic Soils and Boreal Peatlands.</title>
        <authorList>
            <person name="Belova S.E."/>
            <person name="Ravin N.V."/>
            <person name="Pankratov T.A."/>
            <person name="Rakitin A.L."/>
            <person name="Ivanova A.A."/>
            <person name="Beletsky A.V."/>
            <person name="Mardanov A.V."/>
            <person name="Sinninghe Damste J.S."/>
            <person name="Dedysh S.N."/>
        </authorList>
    </citation>
    <scope>NUCLEOTIDE SEQUENCE [LARGE SCALE GENOMIC DNA]</scope>
    <source>
        <strain evidence="13 14">SBC82</strain>
    </source>
</reference>
<dbReference type="InterPro" id="IPR003856">
    <property type="entry name" value="LPS_length_determ_N"/>
</dbReference>
<dbReference type="Pfam" id="PF01656">
    <property type="entry name" value="CbiA"/>
    <property type="match status" value="1"/>
</dbReference>
<dbReference type="SUPFAM" id="SSF52540">
    <property type="entry name" value="P-loop containing nucleoside triphosphate hydrolases"/>
    <property type="match status" value="1"/>
</dbReference>
<evidence type="ECO:0000256" key="6">
    <source>
        <dbReference type="ARBA" id="ARBA00022989"/>
    </source>
</evidence>
<evidence type="ECO:0000256" key="7">
    <source>
        <dbReference type="ARBA" id="ARBA00023136"/>
    </source>
</evidence>
<keyword evidence="2" id="KW-1003">Cell membrane</keyword>
<keyword evidence="3 9" id="KW-0812">Transmembrane</keyword>
<dbReference type="GO" id="GO:0005524">
    <property type="term" value="F:ATP binding"/>
    <property type="evidence" value="ECO:0007669"/>
    <property type="project" value="UniProtKB-KW"/>
</dbReference>
<dbReference type="Gene3D" id="3.40.50.300">
    <property type="entry name" value="P-loop containing nucleotide triphosphate hydrolases"/>
    <property type="match status" value="1"/>
</dbReference>
<dbReference type="InterPro" id="IPR050445">
    <property type="entry name" value="Bact_polysacc_biosynth/exp"/>
</dbReference>
<dbReference type="RefSeq" id="WP_114208424.1">
    <property type="nucleotide sequence ID" value="NZ_CP030840.1"/>
</dbReference>
<dbReference type="Proteomes" id="UP000253606">
    <property type="component" value="Chromosome"/>
</dbReference>
<feature type="domain" description="CobQ/CobB/MinD/ParA nucleotide binding" evidence="10">
    <location>
        <begin position="558"/>
        <end position="723"/>
    </location>
</feature>
<keyword evidence="14" id="KW-1185">Reference proteome</keyword>
<keyword evidence="6 9" id="KW-1133">Transmembrane helix</keyword>
<dbReference type="InterPro" id="IPR032807">
    <property type="entry name" value="GNVR"/>
</dbReference>
<dbReference type="KEGG" id="abas:ACPOL_4158"/>
<name>A0A2Z5G448_9BACT</name>
<dbReference type="PANTHER" id="PTHR32309">
    <property type="entry name" value="TYROSINE-PROTEIN KINASE"/>
    <property type="match status" value="1"/>
</dbReference>
<feature type="domain" description="Tyrosine-protein kinase G-rich" evidence="12">
    <location>
        <begin position="389"/>
        <end position="459"/>
    </location>
</feature>
<keyword evidence="4" id="KW-0547">Nucleotide-binding</keyword>
<evidence type="ECO:0000256" key="5">
    <source>
        <dbReference type="ARBA" id="ARBA00022840"/>
    </source>
</evidence>
<dbReference type="EMBL" id="CP030840">
    <property type="protein sequence ID" value="AXC13435.1"/>
    <property type="molecule type" value="Genomic_DNA"/>
</dbReference>
<evidence type="ECO:0000259" key="12">
    <source>
        <dbReference type="Pfam" id="PF13807"/>
    </source>
</evidence>
<evidence type="ECO:0000256" key="9">
    <source>
        <dbReference type="SAM" id="Phobius"/>
    </source>
</evidence>
<dbReference type="InterPro" id="IPR002586">
    <property type="entry name" value="CobQ/CobB/MinD/ParA_Nub-bd_dom"/>
</dbReference>
<organism evidence="13 14">
    <name type="scientific">Acidisarcina polymorpha</name>
    <dbReference type="NCBI Taxonomy" id="2211140"/>
    <lineage>
        <taxon>Bacteria</taxon>
        <taxon>Pseudomonadati</taxon>
        <taxon>Acidobacteriota</taxon>
        <taxon>Terriglobia</taxon>
        <taxon>Terriglobales</taxon>
        <taxon>Acidobacteriaceae</taxon>
        <taxon>Acidisarcina</taxon>
    </lineage>
</organism>
<evidence type="ECO:0000313" key="14">
    <source>
        <dbReference type="Proteomes" id="UP000253606"/>
    </source>
</evidence>
<dbReference type="InterPro" id="IPR027417">
    <property type="entry name" value="P-loop_NTPase"/>
</dbReference>
<proteinExistence type="predicted"/>
<protein>
    <submittedName>
        <fullName evidence="13">Tyrosine-protein kinase EpsD</fullName>
    </submittedName>
</protein>
<feature type="region of interest" description="Disordered" evidence="8">
    <location>
        <begin position="1"/>
        <end position="23"/>
    </location>
</feature>
<evidence type="ECO:0000313" key="13">
    <source>
        <dbReference type="EMBL" id="AXC13435.1"/>
    </source>
</evidence>
<evidence type="ECO:0000256" key="3">
    <source>
        <dbReference type="ARBA" id="ARBA00022692"/>
    </source>
</evidence>
<evidence type="ECO:0000256" key="1">
    <source>
        <dbReference type="ARBA" id="ARBA00004651"/>
    </source>
</evidence>
<dbReference type="Pfam" id="PF13807">
    <property type="entry name" value="GNVR"/>
    <property type="match status" value="1"/>
</dbReference>
<feature type="transmembrane region" description="Helical" evidence="9">
    <location>
        <begin position="44"/>
        <end position="63"/>
    </location>
</feature>
<dbReference type="InterPro" id="IPR005702">
    <property type="entry name" value="Wzc-like_C"/>
</dbReference>
<comment type="subcellular location">
    <subcellularLocation>
        <location evidence="1">Cell membrane</location>
        <topology evidence="1">Multi-pass membrane protein</topology>
    </subcellularLocation>
</comment>
<evidence type="ECO:0000259" key="11">
    <source>
        <dbReference type="Pfam" id="PF02706"/>
    </source>
</evidence>
<dbReference type="AlphaFoldDB" id="A0A2Z5G448"/>
<evidence type="ECO:0000256" key="8">
    <source>
        <dbReference type="SAM" id="MobiDB-lite"/>
    </source>
</evidence>
<dbReference type="PANTHER" id="PTHR32309:SF13">
    <property type="entry name" value="FERRIC ENTEROBACTIN TRANSPORT PROTEIN FEPE"/>
    <property type="match status" value="1"/>
</dbReference>
<dbReference type="CDD" id="cd05387">
    <property type="entry name" value="BY-kinase"/>
    <property type="match status" value="1"/>
</dbReference>
<dbReference type="Pfam" id="PF02706">
    <property type="entry name" value="Wzz"/>
    <property type="match status" value="1"/>
</dbReference>
<dbReference type="NCBIfam" id="TIGR01007">
    <property type="entry name" value="eps_fam"/>
    <property type="match status" value="1"/>
</dbReference>
<gene>
    <name evidence="13" type="ORF">ACPOL_4158</name>
</gene>